<evidence type="ECO:0008006" key="3">
    <source>
        <dbReference type="Google" id="ProtNLM"/>
    </source>
</evidence>
<dbReference type="Proteomes" id="UP000008815">
    <property type="component" value="Chromosome 1"/>
</dbReference>
<keyword evidence="2" id="KW-1185">Reference proteome</keyword>
<dbReference type="AlphaFoldDB" id="A0A0H3KDN9"/>
<dbReference type="EMBL" id="AP009385">
    <property type="protein sequence ID" value="BAG43194.1"/>
    <property type="molecule type" value="Genomic_DNA"/>
</dbReference>
<reference evidence="1 2" key="1">
    <citation type="submission" date="2007-04" db="EMBL/GenBank/DDBJ databases">
        <title>Complete genome sequence of Burkholderia multivorans ATCC 17616.</title>
        <authorList>
            <person name="Ohtsubo Y."/>
            <person name="Yamashita A."/>
            <person name="Kurokawa K."/>
            <person name="Takami H."/>
            <person name="Yuhara S."/>
            <person name="Nishiyama E."/>
            <person name="Endo R."/>
            <person name="Miyazaki R."/>
            <person name="Ono A."/>
            <person name="Yano K."/>
            <person name="Ito M."/>
            <person name="Sota M."/>
            <person name="Yuji N."/>
            <person name="Hattori M."/>
            <person name="Tsuda M."/>
        </authorList>
    </citation>
    <scope>NUCLEOTIDE SEQUENCE [LARGE SCALE GENOMIC DNA]</scope>
    <source>
        <strain evidence="2">ATCC 17616 / 249</strain>
    </source>
</reference>
<dbReference type="KEGG" id="bmj:BMULJ_01257"/>
<gene>
    <name evidence="1" type="ordered locus">BMULJ_01257</name>
</gene>
<evidence type="ECO:0000313" key="1">
    <source>
        <dbReference type="EMBL" id="BAG43194.1"/>
    </source>
</evidence>
<dbReference type="HOGENOM" id="CLU_552842_0_0_4"/>
<organism evidence="1 2">
    <name type="scientific">Burkholderia multivorans (strain ATCC 17616 / 249)</name>
    <dbReference type="NCBI Taxonomy" id="395019"/>
    <lineage>
        <taxon>Bacteria</taxon>
        <taxon>Pseudomonadati</taxon>
        <taxon>Pseudomonadota</taxon>
        <taxon>Betaproteobacteria</taxon>
        <taxon>Burkholderiales</taxon>
        <taxon>Burkholderiaceae</taxon>
        <taxon>Burkholderia</taxon>
        <taxon>Burkholderia cepacia complex</taxon>
    </lineage>
</organism>
<dbReference type="STRING" id="395019.BMULJ_01257"/>
<name>A0A0H3KDN9_BURM1</name>
<sequence>MLTAGGVWKGLNEAAVIDAAGLVRFASDPVAGLKGLQALVEDPQVRAALGDQIVASLKTRIASMDNALTVGGDANAEQFGRDLGNLVWQTVSVVTAAKGAVGASVTLGRVGLDVTAGALETLARRAPPLVTGTMADMEGSYRFTADQLPALTNIWRNDGQLGERLSSQLMKEATGQNFVPIQNASGHGIDLVYIDQQTKTIYHVEVKTVTGDRIPITPADDLTDRFSNWISQAANGKIGPQNISTESVELAQKIQAYMNPSSGYTVSHNVMQVQIPRPGSTGSVTAGLLLRGRHRREGIMKRLGIYNSWDSESKLLTDVEKGWDRYCEEIWSPRRRALEAYAEGGDPYPILPGLEHTPELVAVNVSQSLTCAGYEYAQVARILFSHATDIAWEPLLGKSWGYEYWRTRISHYHEIGAVRTDRSISFTQAVASLVACLCAGWIKEARILTEEIKILYNRRRFFGVLQQPLYLGCVWTTRSCRWMKIPMERGILR</sequence>
<evidence type="ECO:0000313" key="2">
    <source>
        <dbReference type="Proteomes" id="UP000008815"/>
    </source>
</evidence>
<accession>A0A0H3KDN9</accession>
<protein>
    <recommendedName>
        <fullName evidence="3">NERD domain-containing protein</fullName>
    </recommendedName>
</protein>
<proteinExistence type="predicted"/>
<dbReference type="eggNOG" id="COG3210">
    <property type="taxonomic scope" value="Bacteria"/>
</dbReference>